<dbReference type="HAMAP" id="MF_00014">
    <property type="entry name" value="Ribosome_mat_RimM"/>
    <property type="match status" value="1"/>
</dbReference>
<keyword evidence="4 5" id="KW-0143">Chaperone</keyword>
<keyword evidence="3 5" id="KW-0698">rRNA processing</keyword>
<comment type="subunit">
    <text evidence="5">Binds ribosomal protein uS19.</text>
</comment>
<evidence type="ECO:0000259" key="6">
    <source>
        <dbReference type="Pfam" id="PF01782"/>
    </source>
</evidence>
<dbReference type="InterPro" id="IPR009000">
    <property type="entry name" value="Transl_B-barrel_sf"/>
</dbReference>
<evidence type="ECO:0000256" key="3">
    <source>
        <dbReference type="ARBA" id="ARBA00022552"/>
    </source>
</evidence>
<dbReference type="EMBL" id="JBHTKL010000001">
    <property type="protein sequence ID" value="MFD1018159.1"/>
    <property type="molecule type" value="Genomic_DNA"/>
</dbReference>
<dbReference type="InterPro" id="IPR036976">
    <property type="entry name" value="RimM_N_sf"/>
</dbReference>
<evidence type="ECO:0000256" key="5">
    <source>
        <dbReference type="HAMAP-Rule" id="MF_00014"/>
    </source>
</evidence>
<dbReference type="SUPFAM" id="SSF50447">
    <property type="entry name" value="Translation proteins"/>
    <property type="match status" value="1"/>
</dbReference>
<evidence type="ECO:0000256" key="4">
    <source>
        <dbReference type="ARBA" id="ARBA00023186"/>
    </source>
</evidence>
<dbReference type="Gene3D" id="2.40.30.60">
    <property type="entry name" value="RimM"/>
    <property type="match status" value="1"/>
</dbReference>
<evidence type="ECO:0000313" key="8">
    <source>
        <dbReference type="EMBL" id="MFD1018159.1"/>
    </source>
</evidence>
<protein>
    <recommendedName>
        <fullName evidence="5">Ribosome maturation factor RimM</fullName>
    </recommendedName>
</protein>
<keyword evidence="2 5" id="KW-0690">Ribosome biogenesis</keyword>
<dbReference type="PANTHER" id="PTHR33692:SF1">
    <property type="entry name" value="RIBOSOME MATURATION FACTOR RIMM"/>
    <property type="match status" value="1"/>
</dbReference>
<comment type="caution">
    <text evidence="8">The sequence shown here is derived from an EMBL/GenBank/DDBJ whole genome shotgun (WGS) entry which is preliminary data.</text>
</comment>
<dbReference type="Proteomes" id="UP001596990">
    <property type="component" value="Unassembled WGS sequence"/>
</dbReference>
<dbReference type="InterPro" id="IPR027275">
    <property type="entry name" value="PRC-brl_dom"/>
</dbReference>
<name>A0ABW3L0P9_9BACI</name>
<evidence type="ECO:0000259" key="7">
    <source>
        <dbReference type="Pfam" id="PF05239"/>
    </source>
</evidence>
<dbReference type="NCBIfam" id="TIGR02273">
    <property type="entry name" value="16S_RimM"/>
    <property type="match status" value="1"/>
</dbReference>
<dbReference type="Gene3D" id="2.30.30.240">
    <property type="entry name" value="PRC-barrel domain"/>
    <property type="match status" value="1"/>
</dbReference>
<organism evidence="8 9">
    <name type="scientific">Thalassobacillus hwangdonensis</name>
    <dbReference type="NCBI Taxonomy" id="546108"/>
    <lineage>
        <taxon>Bacteria</taxon>
        <taxon>Bacillati</taxon>
        <taxon>Bacillota</taxon>
        <taxon>Bacilli</taxon>
        <taxon>Bacillales</taxon>
        <taxon>Bacillaceae</taxon>
        <taxon>Thalassobacillus</taxon>
    </lineage>
</organism>
<evidence type="ECO:0000256" key="1">
    <source>
        <dbReference type="ARBA" id="ARBA00022490"/>
    </source>
</evidence>
<dbReference type="RefSeq" id="WP_386056442.1">
    <property type="nucleotide sequence ID" value="NZ_JBHTKL010000001.1"/>
</dbReference>
<sequence length="171" mass="19542">MNQTMFNVGKIVNTHGIRGEVKVLRITDFEERFEPGQCLYLSKEGIAEKELIIETHRQHKGFDLIKFEGHPNINDVEGYKNGMLRIKEDQLTDLEEDEFYYHEIIGCEVKLQDGTVIGDVKEILSPGANDVWVVKRKGEKDALIPYIEDVIKEVDIESGTIIIEPLEGLLD</sequence>
<evidence type="ECO:0000256" key="2">
    <source>
        <dbReference type="ARBA" id="ARBA00022517"/>
    </source>
</evidence>
<gene>
    <name evidence="5 8" type="primary">rimM</name>
    <name evidence="8" type="ORF">ACFQ2J_03005</name>
</gene>
<accession>A0ABW3L0P9</accession>
<dbReference type="SUPFAM" id="SSF50346">
    <property type="entry name" value="PRC-barrel domain"/>
    <property type="match status" value="1"/>
</dbReference>
<keyword evidence="1 5" id="KW-0963">Cytoplasm</keyword>
<feature type="domain" description="RimM N-terminal" evidence="6">
    <location>
        <begin position="8"/>
        <end position="90"/>
    </location>
</feature>
<proteinExistence type="inferred from homology"/>
<dbReference type="PANTHER" id="PTHR33692">
    <property type="entry name" value="RIBOSOME MATURATION FACTOR RIMM"/>
    <property type="match status" value="1"/>
</dbReference>
<dbReference type="InterPro" id="IPR002676">
    <property type="entry name" value="RimM_N"/>
</dbReference>
<dbReference type="InterPro" id="IPR011961">
    <property type="entry name" value="RimM"/>
</dbReference>
<comment type="similarity">
    <text evidence="5">Belongs to the RimM family.</text>
</comment>
<evidence type="ECO:0000313" key="9">
    <source>
        <dbReference type="Proteomes" id="UP001596990"/>
    </source>
</evidence>
<comment type="domain">
    <text evidence="5">The PRC barrel domain binds ribosomal protein uS19.</text>
</comment>
<reference evidence="9" key="1">
    <citation type="journal article" date="2019" name="Int. J. Syst. Evol. Microbiol.">
        <title>The Global Catalogue of Microorganisms (GCM) 10K type strain sequencing project: providing services to taxonomists for standard genome sequencing and annotation.</title>
        <authorList>
            <consortium name="The Broad Institute Genomics Platform"/>
            <consortium name="The Broad Institute Genome Sequencing Center for Infectious Disease"/>
            <person name="Wu L."/>
            <person name="Ma J."/>
        </authorList>
    </citation>
    <scope>NUCLEOTIDE SEQUENCE [LARGE SCALE GENOMIC DNA]</scope>
    <source>
        <strain evidence="9">CCUG 56607</strain>
    </source>
</reference>
<comment type="subcellular location">
    <subcellularLocation>
        <location evidence="5">Cytoplasm</location>
    </subcellularLocation>
</comment>
<feature type="domain" description="PRC-barrel" evidence="7">
    <location>
        <begin position="96"/>
        <end position="170"/>
    </location>
</feature>
<dbReference type="Pfam" id="PF01782">
    <property type="entry name" value="RimM"/>
    <property type="match status" value="1"/>
</dbReference>
<keyword evidence="9" id="KW-1185">Reference proteome</keyword>
<comment type="function">
    <text evidence="5">An accessory protein needed during the final step in the assembly of 30S ribosomal subunit, possibly for assembly of the head region. Essential for efficient processing of 16S rRNA. May be needed both before and after RbfA during the maturation of 16S rRNA. It has affinity for free ribosomal 30S subunits but not for 70S ribosomes.</text>
</comment>
<dbReference type="InterPro" id="IPR011033">
    <property type="entry name" value="PRC_barrel-like_sf"/>
</dbReference>
<dbReference type="Pfam" id="PF05239">
    <property type="entry name" value="PRC"/>
    <property type="match status" value="1"/>
</dbReference>